<dbReference type="PROSITE" id="PS50088">
    <property type="entry name" value="ANK_REPEAT"/>
    <property type="match status" value="1"/>
</dbReference>
<dbReference type="Pfam" id="PF22939">
    <property type="entry name" value="WHD_GPIID"/>
    <property type="match status" value="1"/>
</dbReference>
<keyword evidence="6" id="KW-1185">Reference proteome</keyword>
<organism evidence="5 6">
    <name type="scientific">Penicillium concentricum</name>
    <dbReference type="NCBI Taxonomy" id="293559"/>
    <lineage>
        <taxon>Eukaryota</taxon>
        <taxon>Fungi</taxon>
        <taxon>Dikarya</taxon>
        <taxon>Ascomycota</taxon>
        <taxon>Pezizomycotina</taxon>
        <taxon>Eurotiomycetes</taxon>
        <taxon>Eurotiomycetidae</taxon>
        <taxon>Eurotiales</taxon>
        <taxon>Aspergillaceae</taxon>
        <taxon>Penicillium</taxon>
    </lineage>
</organism>
<protein>
    <recommendedName>
        <fullName evidence="7">NACHT domain-containing protein</fullName>
    </recommendedName>
</protein>
<name>A0A9W9VJE0_9EURO</name>
<dbReference type="RefSeq" id="XP_056582795.1">
    <property type="nucleotide sequence ID" value="XM_056718660.1"/>
</dbReference>
<dbReference type="Pfam" id="PF12796">
    <property type="entry name" value="Ank_2"/>
    <property type="match status" value="1"/>
</dbReference>
<sequence>MSKINQSLSLDIRNDIRLLREESNEEFYEGAGIDHLSWISTIDGSKRYIEVLRTRHADTGTWFINKEEIQKWRSNEKQLLYCPGIPGAGKTVLSSVVIEWLTKSFANDDDIAATYIFFDFRRELSVFEILAALLRQLWQGSPGKSRTWSQPRPPREESMRLEWIQNQLEARVSEFTKTFIILDALDECSVTGGTMRQSLDFLFSLQRKANVNILATSRFNEEIANLFTTAGAALEIQANEDDIRAYIDHRAAYFSPFVAKKPGLSTYIRDEIVKSSGGMFLLAKLYLNLVQDEINEKRIRKVIERFHNGSGAYDDAYDETMRRIEQQGQYAQEIAKTIFGWVLLSTRALSLPEVQHALAVEIGESEFDGTNITDVEELMSICIGLVTIDAQSNSLKFVHYTTKEYFERRLDQWFPDIHRLITSACLAYMSLDVFNQGPCETEEDMDDRLSKYPFYKYSAQNWGHHYKRHTGDESRTIEFLAAESKVHSSSQVVFGSSRDHTTQLYKTERGPGFVRTWALQAIKMKEPLKGAHFAAFLGLTSPLVSMLNSNTIKVDIEDDVGRTPLSWAVAYGHEELSNILLQNGANPDSMNQFGFTPLFYAAVGGKLIRMEGRHFSMLLLVIHHT</sequence>
<comment type="caution">
    <text evidence="5">The sequence shown here is derived from an EMBL/GenBank/DDBJ whole genome shotgun (WGS) entry which is preliminary data.</text>
</comment>
<reference evidence="5" key="2">
    <citation type="journal article" date="2023" name="IMA Fungus">
        <title>Comparative genomic study of the Penicillium genus elucidates a diverse pangenome and 15 lateral gene transfer events.</title>
        <authorList>
            <person name="Petersen C."/>
            <person name="Sorensen T."/>
            <person name="Nielsen M.R."/>
            <person name="Sondergaard T.E."/>
            <person name="Sorensen J.L."/>
            <person name="Fitzpatrick D.A."/>
            <person name="Frisvad J.C."/>
            <person name="Nielsen K.L."/>
        </authorList>
    </citation>
    <scope>NUCLEOTIDE SEQUENCE</scope>
    <source>
        <strain evidence="5">IBT 3081</strain>
    </source>
</reference>
<evidence type="ECO:0000259" key="3">
    <source>
        <dbReference type="Pfam" id="PF22939"/>
    </source>
</evidence>
<dbReference type="Pfam" id="PF24883">
    <property type="entry name" value="NPHP3_N"/>
    <property type="match status" value="1"/>
</dbReference>
<dbReference type="GeneID" id="81457843"/>
<feature type="repeat" description="ANK" evidence="2">
    <location>
        <begin position="560"/>
        <end position="592"/>
    </location>
</feature>
<dbReference type="Proteomes" id="UP001147752">
    <property type="component" value="Unassembled WGS sequence"/>
</dbReference>
<reference evidence="5" key="1">
    <citation type="submission" date="2022-12" db="EMBL/GenBank/DDBJ databases">
        <authorList>
            <person name="Petersen C."/>
        </authorList>
    </citation>
    <scope>NUCLEOTIDE SEQUENCE</scope>
    <source>
        <strain evidence="5">IBT 3081</strain>
    </source>
</reference>
<evidence type="ECO:0000259" key="4">
    <source>
        <dbReference type="Pfam" id="PF24883"/>
    </source>
</evidence>
<evidence type="ECO:0000313" key="6">
    <source>
        <dbReference type="Proteomes" id="UP001147752"/>
    </source>
</evidence>
<evidence type="ECO:0000256" key="2">
    <source>
        <dbReference type="PROSITE-ProRule" id="PRU00023"/>
    </source>
</evidence>
<evidence type="ECO:0000313" key="5">
    <source>
        <dbReference type="EMBL" id="KAJ5383019.1"/>
    </source>
</evidence>
<dbReference type="InterPro" id="IPR027417">
    <property type="entry name" value="P-loop_NTPase"/>
</dbReference>
<dbReference type="InterPro" id="IPR054471">
    <property type="entry name" value="GPIID_WHD"/>
</dbReference>
<keyword evidence="1" id="KW-0677">Repeat</keyword>
<feature type="domain" description="GPI inositol-deacylase winged helix" evidence="3">
    <location>
        <begin position="327"/>
        <end position="406"/>
    </location>
</feature>
<accession>A0A9W9VJE0</accession>
<dbReference type="PANTHER" id="PTHR10039:SF15">
    <property type="entry name" value="NACHT DOMAIN-CONTAINING PROTEIN"/>
    <property type="match status" value="1"/>
</dbReference>
<dbReference type="AlphaFoldDB" id="A0A9W9VJE0"/>
<dbReference type="Gene3D" id="1.25.40.20">
    <property type="entry name" value="Ankyrin repeat-containing domain"/>
    <property type="match status" value="1"/>
</dbReference>
<dbReference type="InterPro" id="IPR002110">
    <property type="entry name" value="Ankyrin_rpt"/>
</dbReference>
<keyword evidence="2" id="KW-0040">ANK repeat</keyword>
<dbReference type="EMBL" id="JAPZBT010000001">
    <property type="protein sequence ID" value="KAJ5383019.1"/>
    <property type="molecule type" value="Genomic_DNA"/>
</dbReference>
<dbReference type="PROSITE" id="PS50297">
    <property type="entry name" value="ANK_REP_REGION"/>
    <property type="match status" value="1"/>
</dbReference>
<dbReference type="PANTHER" id="PTHR10039">
    <property type="entry name" value="AMELOGENIN"/>
    <property type="match status" value="1"/>
</dbReference>
<evidence type="ECO:0008006" key="7">
    <source>
        <dbReference type="Google" id="ProtNLM"/>
    </source>
</evidence>
<dbReference type="SUPFAM" id="SSF52540">
    <property type="entry name" value="P-loop containing nucleoside triphosphate hydrolases"/>
    <property type="match status" value="1"/>
</dbReference>
<dbReference type="Gene3D" id="3.40.50.300">
    <property type="entry name" value="P-loop containing nucleotide triphosphate hydrolases"/>
    <property type="match status" value="1"/>
</dbReference>
<feature type="domain" description="Nephrocystin 3-like N-terminal" evidence="4">
    <location>
        <begin position="58"/>
        <end position="218"/>
    </location>
</feature>
<dbReference type="InterPro" id="IPR036770">
    <property type="entry name" value="Ankyrin_rpt-contain_sf"/>
</dbReference>
<evidence type="ECO:0000256" key="1">
    <source>
        <dbReference type="ARBA" id="ARBA00022737"/>
    </source>
</evidence>
<dbReference type="SUPFAM" id="SSF48403">
    <property type="entry name" value="Ankyrin repeat"/>
    <property type="match status" value="1"/>
</dbReference>
<dbReference type="InterPro" id="IPR056884">
    <property type="entry name" value="NPHP3-like_N"/>
</dbReference>
<dbReference type="SMART" id="SM00248">
    <property type="entry name" value="ANK"/>
    <property type="match status" value="1"/>
</dbReference>
<gene>
    <name evidence="5" type="ORF">N7517_000930</name>
</gene>
<dbReference type="OrthoDB" id="195446at2759"/>
<proteinExistence type="predicted"/>